<evidence type="ECO:0000256" key="14">
    <source>
        <dbReference type="SAM" id="Coils"/>
    </source>
</evidence>
<dbReference type="GO" id="GO:0046961">
    <property type="term" value="F:proton-transporting ATPase activity, rotational mechanism"/>
    <property type="evidence" value="ECO:0007669"/>
    <property type="project" value="TreeGrafter"/>
</dbReference>
<feature type="coiled-coil region" evidence="14">
    <location>
        <begin position="34"/>
        <end position="123"/>
    </location>
</feature>
<evidence type="ECO:0000256" key="2">
    <source>
        <dbReference type="ARBA" id="ARBA00022448"/>
    </source>
</evidence>
<keyword evidence="8 12" id="KW-0472">Membrane</keyword>
<evidence type="ECO:0000256" key="10">
    <source>
        <dbReference type="ARBA" id="ARBA00025198"/>
    </source>
</evidence>
<gene>
    <name evidence="12 15" type="primary">atpF</name>
    <name evidence="15" type="ORF">KJ970_09190</name>
</gene>
<keyword evidence="9 12" id="KW-0066">ATP synthesis</keyword>
<evidence type="ECO:0000313" key="16">
    <source>
        <dbReference type="Proteomes" id="UP000777784"/>
    </source>
</evidence>
<comment type="function">
    <text evidence="12">Component of the F(0) channel, it forms part of the peripheral stalk, linking F(1) to F(0).</text>
</comment>
<keyword evidence="14" id="KW-0175">Coiled coil</keyword>
<comment type="subcellular location">
    <subcellularLocation>
        <location evidence="12">Cell membrane</location>
        <topology evidence="12">Single-pass membrane protein</topology>
    </subcellularLocation>
    <subcellularLocation>
        <location evidence="11">Endomembrane system</location>
        <topology evidence="11">Single-pass membrane protein</topology>
    </subcellularLocation>
</comment>
<dbReference type="Proteomes" id="UP000777784">
    <property type="component" value="Unassembled WGS sequence"/>
</dbReference>
<accession>A0A948RXW5</accession>
<keyword evidence="6 12" id="KW-1133">Transmembrane helix</keyword>
<evidence type="ECO:0000256" key="6">
    <source>
        <dbReference type="ARBA" id="ARBA00022989"/>
    </source>
</evidence>
<sequence>MDLVWSEVVTQIIGFILAVWILHKFAWKPILGLLDSRRRGIENAQQEIKEQREEVAGQKAHYEQELRNIEARARERIQEAVREANDIAARIREQAQEERRQRLSRAEDEVARIQESATEEVRRQTVNLAVAAAEKTIREHLDDERHRKLIREFIDKVETAS</sequence>
<evidence type="ECO:0000256" key="12">
    <source>
        <dbReference type="HAMAP-Rule" id="MF_01398"/>
    </source>
</evidence>
<feature type="transmembrane region" description="Helical" evidence="12">
    <location>
        <begin position="12"/>
        <end position="31"/>
    </location>
</feature>
<evidence type="ECO:0000256" key="11">
    <source>
        <dbReference type="ARBA" id="ARBA00037847"/>
    </source>
</evidence>
<dbReference type="InterPro" id="IPR005864">
    <property type="entry name" value="ATP_synth_F0_bsu_bac"/>
</dbReference>
<dbReference type="HAMAP" id="MF_01398">
    <property type="entry name" value="ATP_synth_b_bprime"/>
    <property type="match status" value="1"/>
</dbReference>
<evidence type="ECO:0000256" key="7">
    <source>
        <dbReference type="ARBA" id="ARBA00023065"/>
    </source>
</evidence>
<keyword evidence="12" id="KW-1003">Cell membrane</keyword>
<organism evidence="15 16">
    <name type="scientific">Eiseniibacteriota bacterium</name>
    <dbReference type="NCBI Taxonomy" id="2212470"/>
    <lineage>
        <taxon>Bacteria</taxon>
        <taxon>Candidatus Eiseniibacteriota</taxon>
    </lineage>
</organism>
<keyword evidence="7 12" id="KW-0406">Ion transport</keyword>
<evidence type="ECO:0000256" key="3">
    <source>
        <dbReference type="ARBA" id="ARBA00022547"/>
    </source>
</evidence>
<dbReference type="GO" id="GO:0012505">
    <property type="term" value="C:endomembrane system"/>
    <property type="evidence" value="ECO:0007669"/>
    <property type="project" value="UniProtKB-SubCell"/>
</dbReference>
<evidence type="ECO:0000256" key="13">
    <source>
        <dbReference type="RuleBase" id="RU003848"/>
    </source>
</evidence>
<evidence type="ECO:0000256" key="5">
    <source>
        <dbReference type="ARBA" id="ARBA00022781"/>
    </source>
</evidence>
<comment type="subunit">
    <text evidence="12">F-type ATPases have 2 components, F(1) - the catalytic core - and F(0) - the membrane proton channel. F(1) has five subunits: alpha(3), beta(3), gamma(1), delta(1), epsilon(1). F(0) has three main subunits: a(1), b(2) and c(10-14). The alpha and beta chains form an alternating ring which encloses part of the gamma chain. F(1) is attached to F(0) by a central stalk formed by the gamma and epsilon chains, while a peripheral stalk is formed by the delta and b chains.</text>
</comment>
<evidence type="ECO:0000256" key="1">
    <source>
        <dbReference type="ARBA" id="ARBA00005513"/>
    </source>
</evidence>
<dbReference type="NCBIfam" id="TIGR01144">
    <property type="entry name" value="ATP_synt_b"/>
    <property type="match status" value="1"/>
</dbReference>
<name>A0A948RXW5_UNCEI</name>
<dbReference type="InterPro" id="IPR050059">
    <property type="entry name" value="ATP_synthase_B_chain"/>
</dbReference>
<dbReference type="InterPro" id="IPR002146">
    <property type="entry name" value="ATP_synth_b/b'su_bac/chlpt"/>
</dbReference>
<dbReference type="GO" id="GO:0045259">
    <property type="term" value="C:proton-transporting ATP synthase complex"/>
    <property type="evidence" value="ECO:0007669"/>
    <property type="project" value="UniProtKB-KW"/>
</dbReference>
<dbReference type="PANTHER" id="PTHR33445:SF2">
    <property type="entry name" value="ATP SYNTHASE SUBUNIT B', CHLOROPLASTIC"/>
    <property type="match status" value="1"/>
</dbReference>
<dbReference type="GO" id="GO:0005886">
    <property type="term" value="C:plasma membrane"/>
    <property type="evidence" value="ECO:0007669"/>
    <property type="project" value="UniProtKB-SubCell"/>
</dbReference>
<protein>
    <recommendedName>
        <fullName evidence="12">ATP synthase subunit b</fullName>
    </recommendedName>
    <alternativeName>
        <fullName evidence="12">ATP synthase F(0) sector subunit b</fullName>
    </alternativeName>
    <alternativeName>
        <fullName evidence="12">ATPase subunit I</fullName>
    </alternativeName>
    <alternativeName>
        <fullName evidence="12">F-type ATPase subunit b</fullName>
        <shortName evidence="12">F-ATPase subunit b</shortName>
    </alternativeName>
</protein>
<keyword evidence="2 12" id="KW-0813">Transport</keyword>
<keyword evidence="4 12" id="KW-0812">Transmembrane</keyword>
<reference evidence="15" key="1">
    <citation type="submission" date="2021-05" db="EMBL/GenBank/DDBJ databases">
        <title>Energy efficiency and biological interactions define the core microbiome of deep oligotrophic groundwater.</title>
        <authorList>
            <person name="Mehrshad M."/>
            <person name="Lopez-Fernandez M."/>
            <person name="Bell E."/>
            <person name="Bernier-Latmani R."/>
            <person name="Bertilsson S."/>
            <person name="Dopson M."/>
        </authorList>
    </citation>
    <scope>NUCLEOTIDE SEQUENCE</scope>
    <source>
        <strain evidence="15">Modern_marine.mb.64</strain>
    </source>
</reference>
<comment type="similarity">
    <text evidence="1 12 13">Belongs to the ATPase B chain family.</text>
</comment>
<evidence type="ECO:0000256" key="8">
    <source>
        <dbReference type="ARBA" id="ARBA00023136"/>
    </source>
</evidence>
<evidence type="ECO:0000313" key="15">
    <source>
        <dbReference type="EMBL" id="MBU2691092.1"/>
    </source>
</evidence>
<dbReference type="PANTHER" id="PTHR33445">
    <property type="entry name" value="ATP SYNTHASE SUBUNIT B', CHLOROPLASTIC"/>
    <property type="match status" value="1"/>
</dbReference>
<comment type="caution">
    <text evidence="15">The sequence shown here is derived from an EMBL/GenBank/DDBJ whole genome shotgun (WGS) entry which is preliminary data.</text>
</comment>
<dbReference type="GO" id="GO:0046933">
    <property type="term" value="F:proton-transporting ATP synthase activity, rotational mechanism"/>
    <property type="evidence" value="ECO:0007669"/>
    <property type="project" value="UniProtKB-UniRule"/>
</dbReference>
<dbReference type="EMBL" id="JAHJDP010000042">
    <property type="protein sequence ID" value="MBU2691092.1"/>
    <property type="molecule type" value="Genomic_DNA"/>
</dbReference>
<dbReference type="AlphaFoldDB" id="A0A948RXW5"/>
<keyword evidence="3 12" id="KW-0138">CF(0)</keyword>
<keyword evidence="5 12" id="KW-0375">Hydrogen ion transport</keyword>
<dbReference type="CDD" id="cd06503">
    <property type="entry name" value="ATP-synt_Fo_b"/>
    <property type="match status" value="1"/>
</dbReference>
<evidence type="ECO:0000256" key="4">
    <source>
        <dbReference type="ARBA" id="ARBA00022692"/>
    </source>
</evidence>
<dbReference type="Pfam" id="PF00430">
    <property type="entry name" value="ATP-synt_B"/>
    <property type="match status" value="1"/>
</dbReference>
<proteinExistence type="inferred from homology"/>
<evidence type="ECO:0000256" key="9">
    <source>
        <dbReference type="ARBA" id="ARBA00023310"/>
    </source>
</evidence>
<comment type="function">
    <text evidence="10 12">F(1)F(0) ATP synthase produces ATP from ADP in the presence of a proton or sodium gradient. F-type ATPases consist of two structural domains, F(1) containing the extramembraneous catalytic core and F(0) containing the membrane proton channel, linked together by a central stalk and a peripheral stalk. During catalysis, ATP synthesis in the catalytic domain of F(1) is coupled via a rotary mechanism of the central stalk subunits to proton translocation.</text>
</comment>